<keyword evidence="5" id="KW-1185">Reference proteome</keyword>
<dbReference type="SUPFAM" id="SSF57756">
    <property type="entry name" value="Retrovirus zinc finger-like domains"/>
    <property type="match status" value="1"/>
</dbReference>
<feature type="domain" description="CCHC-type" evidence="3">
    <location>
        <begin position="57"/>
        <end position="70"/>
    </location>
</feature>
<feature type="region of interest" description="Disordered" evidence="2">
    <location>
        <begin position="146"/>
        <end position="301"/>
    </location>
</feature>
<feature type="region of interest" description="Disordered" evidence="2">
    <location>
        <begin position="105"/>
        <end position="127"/>
    </location>
</feature>
<feature type="compositionally biased region" description="Basic residues" evidence="2">
    <location>
        <begin position="180"/>
        <end position="190"/>
    </location>
</feature>
<dbReference type="InterPro" id="IPR001878">
    <property type="entry name" value="Znf_CCHC"/>
</dbReference>
<feature type="region of interest" description="Disordered" evidence="2">
    <location>
        <begin position="367"/>
        <end position="419"/>
    </location>
</feature>
<name>A0A388L6L2_CHABU</name>
<accession>A0A388L6L2</accession>
<keyword evidence="1" id="KW-0862">Zinc</keyword>
<keyword evidence="1" id="KW-0479">Metal-binding</keyword>
<dbReference type="Gramene" id="GBG77945">
    <property type="protein sequence ID" value="GBG77945"/>
    <property type="gene ID" value="CBR_g25876"/>
</dbReference>
<dbReference type="AlphaFoldDB" id="A0A388L6L2"/>
<sequence length="419" mass="45915">MFLTNGPTGGNAVGLGNGQASGNNGIPNTNGGQNGSNWNGYQGGGGNGGTGGNGNGCYNCGKPGHFARDCWARKGRGDAHPQGDPELEEIKEHFRAMRKERMELEEKRKMEEEKRAKEEEELRRNLDFARKAEEFKLQLRVELLEEWRKNNQVVEKASGSSKKSGRKKRGMNRGTGGGRGRSRAKKKKMVKSSDETATEDSTKDDSSEDESTTDSDVSRNRKTPRGKKKKPFNKHRKKGAVKGRGAVGDTPLRTFERGECSKPGKTDPGDSGRLHSTENGRNHAAGDEVRGEPKTPLNGHYKGLAAECSQKGLIDYCIAAHKTFSAKKADMLRRICEQKGVKYTTKPEVVEILARRQVQLAYEGFEETPGVSKGDEKTKASGSPRKAFTMEREASGLPTPRRVPVLIRSAPEQPAEDSD</sequence>
<evidence type="ECO:0000313" key="4">
    <source>
        <dbReference type="EMBL" id="GBG77945.1"/>
    </source>
</evidence>
<feature type="compositionally biased region" description="Basic residues" evidence="2">
    <location>
        <begin position="220"/>
        <end position="241"/>
    </location>
</feature>
<protein>
    <recommendedName>
        <fullName evidence="3">CCHC-type domain-containing protein</fullName>
    </recommendedName>
</protein>
<dbReference type="GO" id="GO:0008270">
    <property type="term" value="F:zinc ion binding"/>
    <property type="evidence" value="ECO:0007669"/>
    <property type="project" value="UniProtKB-KW"/>
</dbReference>
<evidence type="ECO:0000259" key="3">
    <source>
        <dbReference type="PROSITE" id="PS50158"/>
    </source>
</evidence>
<dbReference type="PROSITE" id="PS50158">
    <property type="entry name" value="ZF_CCHC"/>
    <property type="match status" value="1"/>
</dbReference>
<reference evidence="4 5" key="1">
    <citation type="journal article" date="2018" name="Cell">
        <title>The Chara Genome: Secondary Complexity and Implications for Plant Terrestrialization.</title>
        <authorList>
            <person name="Nishiyama T."/>
            <person name="Sakayama H."/>
            <person name="Vries J.D."/>
            <person name="Buschmann H."/>
            <person name="Saint-Marcoux D."/>
            <person name="Ullrich K.K."/>
            <person name="Haas F.B."/>
            <person name="Vanderstraeten L."/>
            <person name="Becker D."/>
            <person name="Lang D."/>
            <person name="Vosolsobe S."/>
            <person name="Rombauts S."/>
            <person name="Wilhelmsson P.K.I."/>
            <person name="Janitza P."/>
            <person name="Kern R."/>
            <person name="Heyl A."/>
            <person name="Rumpler F."/>
            <person name="Villalobos L.I.A.C."/>
            <person name="Clay J.M."/>
            <person name="Skokan R."/>
            <person name="Toyoda A."/>
            <person name="Suzuki Y."/>
            <person name="Kagoshima H."/>
            <person name="Schijlen E."/>
            <person name="Tajeshwar N."/>
            <person name="Catarino B."/>
            <person name="Hetherington A.J."/>
            <person name="Saltykova A."/>
            <person name="Bonnot C."/>
            <person name="Breuninger H."/>
            <person name="Symeonidi A."/>
            <person name="Radhakrishnan G.V."/>
            <person name="Van Nieuwerburgh F."/>
            <person name="Deforce D."/>
            <person name="Chang C."/>
            <person name="Karol K.G."/>
            <person name="Hedrich R."/>
            <person name="Ulvskov P."/>
            <person name="Glockner G."/>
            <person name="Delwiche C.F."/>
            <person name="Petrasek J."/>
            <person name="Van de Peer Y."/>
            <person name="Friml J."/>
            <person name="Beilby M."/>
            <person name="Dolan L."/>
            <person name="Kohara Y."/>
            <person name="Sugano S."/>
            <person name="Fujiyama A."/>
            <person name="Delaux P.-M."/>
            <person name="Quint M."/>
            <person name="TheiBen G."/>
            <person name="Hagemann M."/>
            <person name="Harholt J."/>
            <person name="Dunand C."/>
            <person name="Zachgo S."/>
            <person name="Langdale J."/>
            <person name="Maumus F."/>
            <person name="Straeten D.V.D."/>
            <person name="Gould S.B."/>
            <person name="Rensing S.A."/>
        </authorList>
    </citation>
    <scope>NUCLEOTIDE SEQUENCE [LARGE SCALE GENOMIC DNA]</scope>
    <source>
        <strain evidence="4 5">S276</strain>
    </source>
</reference>
<proteinExistence type="predicted"/>
<feature type="compositionally biased region" description="Gly residues" evidence="2">
    <location>
        <begin position="7"/>
        <end position="19"/>
    </location>
</feature>
<feature type="compositionally biased region" description="Low complexity" evidence="2">
    <location>
        <begin position="28"/>
        <end position="40"/>
    </location>
</feature>
<dbReference type="Pfam" id="PF00098">
    <property type="entry name" value="zf-CCHC"/>
    <property type="match status" value="1"/>
</dbReference>
<evidence type="ECO:0000256" key="1">
    <source>
        <dbReference type="PROSITE-ProRule" id="PRU00047"/>
    </source>
</evidence>
<organism evidence="4 5">
    <name type="scientific">Chara braunii</name>
    <name type="common">Braun's stonewort</name>
    <dbReference type="NCBI Taxonomy" id="69332"/>
    <lineage>
        <taxon>Eukaryota</taxon>
        <taxon>Viridiplantae</taxon>
        <taxon>Streptophyta</taxon>
        <taxon>Charophyceae</taxon>
        <taxon>Charales</taxon>
        <taxon>Characeae</taxon>
        <taxon>Chara</taxon>
    </lineage>
</organism>
<keyword evidence="1" id="KW-0863">Zinc-finger</keyword>
<dbReference type="SMART" id="SM00343">
    <property type="entry name" value="ZnF_C2HC"/>
    <property type="match status" value="1"/>
</dbReference>
<dbReference type="GO" id="GO:0003676">
    <property type="term" value="F:nucleic acid binding"/>
    <property type="evidence" value="ECO:0007669"/>
    <property type="project" value="InterPro"/>
</dbReference>
<evidence type="ECO:0000313" key="5">
    <source>
        <dbReference type="Proteomes" id="UP000265515"/>
    </source>
</evidence>
<dbReference type="Gene3D" id="4.10.60.10">
    <property type="entry name" value="Zinc finger, CCHC-type"/>
    <property type="match status" value="1"/>
</dbReference>
<dbReference type="Proteomes" id="UP000265515">
    <property type="component" value="Unassembled WGS sequence"/>
</dbReference>
<gene>
    <name evidence="4" type="ORF">CBR_g25876</name>
</gene>
<comment type="caution">
    <text evidence="4">The sequence shown here is derived from an EMBL/GenBank/DDBJ whole genome shotgun (WGS) entry which is preliminary data.</text>
</comment>
<feature type="compositionally biased region" description="Basic and acidic residues" evidence="2">
    <location>
        <begin position="254"/>
        <end position="293"/>
    </location>
</feature>
<dbReference type="EMBL" id="BFEA01000280">
    <property type="protein sequence ID" value="GBG77945.1"/>
    <property type="molecule type" value="Genomic_DNA"/>
</dbReference>
<feature type="region of interest" description="Disordered" evidence="2">
    <location>
        <begin position="1"/>
        <end position="43"/>
    </location>
</feature>
<evidence type="ECO:0000256" key="2">
    <source>
        <dbReference type="SAM" id="MobiDB-lite"/>
    </source>
</evidence>
<dbReference type="InterPro" id="IPR036875">
    <property type="entry name" value="Znf_CCHC_sf"/>
</dbReference>